<dbReference type="Pfam" id="PF00480">
    <property type="entry name" value="ROK"/>
    <property type="match status" value="1"/>
</dbReference>
<keyword evidence="4 9" id="KW-0808">Transferase</keyword>
<keyword evidence="7" id="KW-0067">ATP-binding</keyword>
<comment type="similarity">
    <text evidence="1">Belongs to the ROK (NagC/XylR) family.</text>
</comment>
<dbReference type="EMBL" id="SRJD01000003">
    <property type="protein sequence ID" value="TGA99612.1"/>
    <property type="molecule type" value="Genomic_DNA"/>
</dbReference>
<dbReference type="PANTHER" id="PTHR18964:SF149">
    <property type="entry name" value="BIFUNCTIONAL UDP-N-ACETYLGLUCOSAMINE 2-EPIMERASE_N-ACETYLMANNOSAMINE KINASE"/>
    <property type="match status" value="1"/>
</dbReference>
<evidence type="ECO:0000313" key="10">
    <source>
        <dbReference type="Proteomes" id="UP000298347"/>
    </source>
</evidence>
<dbReference type="GO" id="GO:0005524">
    <property type="term" value="F:ATP binding"/>
    <property type="evidence" value="ECO:0007669"/>
    <property type="project" value="UniProtKB-KW"/>
</dbReference>
<dbReference type="GO" id="GO:0005737">
    <property type="term" value="C:cytoplasm"/>
    <property type="evidence" value="ECO:0007669"/>
    <property type="project" value="InterPro"/>
</dbReference>
<evidence type="ECO:0000256" key="8">
    <source>
        <dbReference type="ARBA" id="ARBA00032386"/>
    </source>
</evidence>
<dbReference type="Proteomes" id="UP000298347">
    <property type="component" value="Unassembled WGS sequence"/>
</dbReference>
<dbReference type="InterPro" id="IPR043129">
    <property type="entry name" value="ATPase_NBD"/>
</dbReference>
<gene>
    <name evidence="9" type="ORF">E4665_04645</name>
</gene>
<evidence type="ECO:0000256" key="7">
    <source>
        <dbReference type="ARBA" id="ARBA00022840"/>
    </source>
</evidence>
<dbReference type="PANTHER" id="PTHR18964">
    <property type="entry name" value="ROK (REPRESSOR, ORF, KINASE) FAMILY"/>
    <property type="match status" value="1"/>
</dbReference>
<keyword evidence="6 9" id="KW-0418">Kinase</keyword>
<evidence type="ECO:0000256" key="3">
    <source>
        <dbReference type="ARBA" id="ARBA00014701"/>
    </source>
</evidence>
<organism evidence="9 10">
    <name type="scientific">Sporolactobacillus shoreae</name>
    <dbReference type="NCBI Taxonomy" id="1465501"/>
    <lineage>
        <taxon>Bacteria</taxon>
        <taxon>Bacillati</taxon>
        <taxon>Bacillota</taxon>
        <taxon>Bacilli</taxon>
        <taxon>Bacillales</taxon>
        <taxon>Sporolactobacillaceae</taxon>
        <taxon>Sporolactobacillus</taxon>
    </lineage>
</organism>
<evidence type="ECO:0000256" key="1">
    <source>
        <dbReference type="ARBA" id="ARBA00006479"/>
    </source>
</evidence>
<dbReference type="PROSITE" id="PS01125">
    <property type="entry name" value="ROK"/>
    <property type="match status" value="1"/>
</dbReference>
<dbReference type="Gene3D" id="3.30.420.40">
    <property type="match status" value="2"/>
</dbReference>
<evidence type="ECO:0000256" key="6">
    <source>
        <dbReference type="ARBA" id="ARBA00022777"/>
    </source>
</evidence>
<evidence type="ECO:0000256" key="5">
    <source>
        <dbReference type="ARBA" id="ARBA00022741"/>
    </source>
</evidence>
<protein>
    <recommendedName>
        <fullName evidence="3">Glucokinase</fullName>
        <ecNumber evidence="2">2.7.1.2</ecNumber>
    </recommendedName>
    <alternativeName>
        <fullName evidence="8">Glucose kinase</fullName>
    </alternativeName>
</protein>
<dbReference type="OrthoDB" id="9810372at2"/>
<reference evidence="9 10" key="1">
    <citation type="journal article" date="2015" name="Int. J. Syst. Evol. Microbiol.">
        <title>Sporolactobacillus shoreae sp. nov. and Sporolactobacillus spathodeae sp. nov., two spore-forming lactic acid bacteria isolated from tree barks in Thailand.</title>
        <authorList>
            <person name="Thamacharoensuk T."/>
            <person name="Kitahara M."/>
            <person name="Ohkuma M."/>
            <person name="Thongchul N."/>
            <person name="Tanasupawat S."/>
        </authorList>
    </citation>
    <scope>NUCLEOTIDE SEQUENCE [LARGE SCALE GENOMIC DNA]</scope>
    <source>
        <strain evidence="9 10">BK92</strain>
    </source>
</reference>
<dbReference type="InterPro" id="IPR000600">
    <property type="entry name" value="ROK"/>
</dbReference>
<dbReference type="CDD" id="cd24062">
    <property type="entry name" value="ASKHA_NBD_ROK_BsGLK-like"/>
    <property type="match status" value="1"/>
</dbReference>
<comment type="caution">
    <text evidence="9">The sequence shown here is derived from an EMBL/GenBank/DDBJ whole genome shotgun (WGS) entry which is preliminary data.</text>
</comment>
<proteinExistence type="inferred from homology"/>
<dbReference type="EC" id="2.7.1.2" evidence="2"/>
<dbReference type="SUPFAM" id="SSF53067">
    <property type="entry name" value="Actin-like ATPase domain"/>
    <property type="match status" value="1"/>
</dbReference>
<dbReference type="RefSeq" id="WP_135347634.1">
    <property type="nucleotide sequence ID" value="NZ_SRJD01000003.1"/>
</dbReference>
<dbReference type="InterPro" id="IPR049874">
    <property type="entry name" value="ROK_cs"/>
</dbReference>
<accession>A0A4Z0GTT5</accession>
<keyword evidence="5" id="KW-0547">Nucleotide-binding</keyword>
<keyword evidence="10" id="KW-1185">Reference proteome</keyword>
<dbReference type="NCBIfam" id="TIGR00744">
    <property type="entry name" value="ROK_glcA_fam"/>
    <property type="match status" value="1"/>
</dbReference>
<dbReference type="AlphaFoldDB" id="A0A4Z0GTT5"/>
<name>A0A4Z0GTT5_9BACL</name>
<evidence type="ECO:0000256" key="2">
    <source>
        <dbReference type="ARBA" id="ARBA00012323"/>
    </source>
</evidence>
<evidence type="ECO:0000313" key="9">
    <source>
        <dbReference type="EMBL" id="TGA99612.1"/>
    </source>
</evidence>
<dbReference type="InterPro" id="IPR004654">
    <property type="entry name" value="ROK_glcA"/>
</dbReference>
<dbReference type="GO" id="GO:0004340">
    <property type="term" value="F:glucokinase activity"/>
    <property type="evidence" value="ECO:0007669"/>
    <property type="project" value="UniProtKB-EC"/>
</dbReference>
<sequence length="327" mass="34389">MSEIMNIGVDLGGTTTKMALIDDSGKMIDKWAIATNTIDNGSHIADDISASVIKKMKQYNLDRSEVRGIGMGAPGFIDMDTGFVYKAVNIGWENYPLKEELEKLTGLPAIIENDANMAALGEMWLGAGQGAKNLICVTLGTGVGAGIICDGDILHGVSGMAGEIGHITVIPKDGSPCNCGKKGCLETVSSATGIRRLALEALDYNDSESILREIFEQKGDITAEDVFNCTAKGDPLSSAVAEKASYYLGYALGAISIVVNPEKIVIGGGVSHAGATLLDPLNKYFKRFSMPRVSGACTIDIARLGNDAGVIGGAWLSKTKIKQIHTA</sequence>
<evidence type="ECO:0000256" key="4">
    <source>
        <dbReference type="ARBA" id="ARBA00022679"/>
    </source>
</evidence>
<dbReference type="GO" id="GO:0006096">
    <property type="term" value="P:glycolytic process"/>
    <property type="evidence" value="ECO:0007669"/>
    <property type="project" value="InterPro"/>
</dbReference>